<dbReference type="Pfam" id="PF05175">
    <property type="entry name" value="MTS"/>
    <property type="match status" value="1"/>
</dbReference>
<evidence type="ECO:0000313" key="8">
    <source>
        <dbReference type="EMBL" id="MTU39638.1"/>
    </source>
</evidence>
<dbReference type="SUPFAM" id="SSF53335">
    <property type="entry name" value="S-adenosyl-L-methionine-dependent methyltransferases"/>
    <property type="match status" value="1"/>
</dbReference>
<dbReference type="InterPro" id="IPR002052">
    <property type="entry name" value="DNA_methylase_N6_adenine_CS"/>
</dbReference>
<dbReference type="InterPro" id="IPR022882">
    <property type="entry name" value="tRNA_adenine-N6_MeTrfase"/>
</dbReference>
<dbReference type="PANTHER" id="PTHR47739:SF1">
    <property type="entry name" value="TRNA1(VAL) (ADENINE(37)-N6)-METHYLTRANSFERASE"/>
    <property type="match status" value="1"/>
</dbReference>
<evidence type="ECO:0000259" key="7">
    <source>
        <dbReference type="Pfam" id="PF05175"/>
    </source>
</evidence>
<evidence type="ECO:0000313" key="12">
    <source>
        <dbReference type="Proteomes" id="UP000434916"/>
    </source>
</evidence>
<reference evidence="12 13" key="2">
    <citation type="journal article" date="2019" name="Nat. Med.">
        <title>A library of human gut bacterial isolates paired with longitudinal multiomics data enables mechanistic microbiome research.</title>
        <authorList>
            <person name="Poyet M."/>
            <person name="Groussin M."/>
            <person name="Gibbons S.M."/>
            <person name="Avila-Pacheco J."/>
            <person name="Jiang X."/>
            <person name="Kearney S.M."/>
            <person name="Perrotta A.R."/>
            <person name="Berdy B."/>
            <person name="Zhao S."/>
            <person name="Lieberman T.D."/>
            <person name="Swanson P.K."/>
            <person name="Smith M."/>
            <person name="Roesemann S."/>
            <person name="Alexander J.E."/>
            <person name="Rich S.A."/>
            <person name="Livny J."/>
            <person name="Vlamakis H."/>
            <person name="Clish C."/>
            <person name="Bullock K."/>
            <person name="Deik A."/>
            <person name="Scott J."/>
            <person name="Pierce K.A."/>
            <person name="Xavier R.J."/>
            <person name="Alm E.J."/>
        </authorList>
    </citation>
    <scope>NUCLEOTIDE SEQUENCE [LARGE SCALE GENOMIC DNA]</scope>
    <source>
        <strain evidence="9 13">BIOML-A11</strain>
        <strain evidence="8 12">BIOML-A29</strain>
    </source>
</reference>
<dbReference type="Proteomes" id="UP000434916">
    <property type="component" value="Unassembled WGS sequence"/>
</dbReference>
<dbReference type="GO" id="GO:0032259">
    <property type="term" value="P:methylation"/>
    <property type="evidence" value="ECO:0007669"/>
    <property type="project" value="UniProtKB-KW"/>
</dbReference>
<keyword evidence="4 6" id="KW-0949">S-adenosyl-L-methionine</keyword>
<evidence type="ECO:0000256" key="6">
    <source>
        <dbReference type="HAMAP-Rule" id="MF_01872"/>
    </source>
</evidence>
<evidence type="ECO:0000256" key="3">
    <source>
        <dbReference type="ARBA" id="ARBA00022679"/>
    </source>
</evidence>
<dbReference type="GO" id="GO:0016430">
    <property type="term" value="F:tRNA (adenine-N6)-methyltransferase activity"/>
    <property type="evidence" value="ECO:0007669"/>
    <property type="project" value="UniProtKB-UniRule"/>
</dbReference>
<evidence type="ECO:0000256" key="2">
    <source>
        <dbReference type="ARBA" id="ARBA00022603"/>
    </source>
</evidence>
<evidence type="ECO:0000313" key="10">
    <source>
        <dbReference type="EMBL" id="RHC79033.1"/>
    </source>
</evidence>
<dbReference type="CDD" id="cd02440">
    <property type="entry name" value="AdoMet_MTases"/>
    <property type="match status" value="1"/>
</dbReference>
<dbReference type="STRING" id="46503.ERS852463_01894"/>
<dbReference type="EC" id="2.1.1.223" evidence="6"/>
<keyword evidence="12" id="KW-1185">Reference proteome</keyword>
<dbReference type="HAMAP" id="MF_01872">
    <property type="entry name" value="tRNA_methyltr_YfiC"/>
    <property type="match status" value="1"/>
</dbReference>
<reference evidence="10 11" key="1">
    <citation type="submission" date="2018-08" db="EMBL/GenBank/DDBJ databases">
        <title>A genome reference for cultivated species of the human gut microbiota.</title>
        <authorList>
            <person name="Zou Y."/>
            <person name="Xue W."/>
            <person name="Luo G."/>
        </authorList>
    </citation>
    <scope>NUCLEOTIDE SEQUENCE [LARGE SCALE GENOMIC DNA]</scope>
    <source>
        <strain evidence="10 11">AM34-17</strain>
    </source>
</reference>
<feature type="domain" description="Methyltransferase small" evidence="7">
    <location>
        <begin position="39"/>
        <end position="159"/>
    </location>
</feature>
<comment type="similarity">
    <text evidence="6">Belongs to the methyltransferase superfamily. tRNA (adenine-N(6)-)-methyltransferase family.</text>
</comment>
<dbReference type="GO" id="GO:0008033">
    <property type="term" value="P:tRNA processing"/>
    <property type="evidence" value="ECO:0007669"/>
    <property type="project" value="UniProtKB-UniRule"/>
</dbReference>
<dbReference type="PRINTS" id="PR00507">
    <property type="entry name" value="N12N6MTFRASE"/>
</dbReference>
<accession>A0A3E4ZLH1</accession>
<dbReference type="InterPro" id="IPR050210">
    <property type="entry name" value="tRNA_Adenine-N(6)_MTase"/>
</dbReference>
<name>A0A3E4ZLH1_9BACT</name>
<keyword evidence="1 6" id="KW-0963">Cytoplasm</keyword>
<dbReference type="PROSITE" id="PS00092">
    <property type="entry name" value="N6_MTASE"/>
    <property type="match status" value="1"/>
</dbReference>
<sequence>MSNPFFQFKQFTIRHDKCAMKVGTDGVLLGAWAGTESCSRILDVGTGTGLIALMLAQRSKAVVDAIDIDADACLQAQENAESSLFAGRINVFHSDLADFAQASTHLYGLIVSNPPYFVDSLKCPNLQRNTARHTDTLTLEDLLQYSRKLLAPQGRIALILPYDQKDRLTDCIQTQNLFLSKEVSVIPVPDAQPKRLLAELTSEPPASPAFSDRLTIEIARHRYTDEYINLTKDFYLKM</sequence>
<evidence type="ECO:0000313" key="9">
    <source>
        <dbReference type="EMBL" id="MTV01979.1"/>
    </source>
</evidence>
<dbReference type="EMBL" id="WNDD01000010">
    <property type="protein sequence ID" value="MTV01979.1"/>
    <property type="molecule type" value="Genomic_DNA"/>
</dbReference>
<keyword evidence="5 6" id="KW-0819">tRNA processing</keyword>
<evidence type="ECO:0000256" key="1">
    <source>
        <dbReference type="ARBA" id="ARBA00022490"/>
    </source>
</evidence>
<dbReference type="PANTHER" id="PTHR47739">
    <property type="entry name" value="TRNA1(VAL) (ADENINE(37)-N6)-METHYLTRANSFERASE"/>
    <property type="match status" value="1"/>
</dbReference>
<dbReference type="EMBL" id="WNCN01000009">
    <property type="protein sequence ID" value="MTU39638.1"/>
    <property type="molecule type" value="Genomic_DNA"/>
</dbReference>
<dbReference type="RefSeq" id="WP_022321980.1">
    <property type="nucleotide sequence ID" value="NZ_JADMOA010000011.1"/>
</dbReference>
<comment type="catalytic activity">
    <reaction evidence="6">
        <text>adenosine(37) in tRNA1(Val) + S-adenosyl-L-methionine = N(6)-methyladenosine(37) in tRNA1(Val) + S-adenosyl-L-homocysteine + H(+)</text>
        <dbReference type="Rhea" id="RHEA:43160"/>
        <dbReference type="Rhea" id="RHEA-COMP:10369"/>
        <dbReference type="Rhea" id="RHEA-COMP:10370"/>
        <dbReference type="ChEBI" id="CHEBI:15378"/>
        <dbReference type="ChEBI" id="CHEBI:57856"/>
        <dbReference type="ChEBI" id="CHEBI:59789"/>
        <dbReference type="ChEBI" id="CHEBI:74411"/>
        <dbReference type="ChEBI" id="CHEBI:74449"/>
        <dbReference type="EC" id="2.1.1.223"/>
    </reaction>
</comment>
<dbReference type="Proteomes" id="UP000482671">
    <property type="component" value="Unassembled WGS sequence"/>
</dbReference>
<comment type="caution">
    <text evidence="10">The sequence shown here is derived from an EMBL/GenBank/DDBJ whole genome shotgun (WGS) entry which is preliminary data.</text>
</comment>
<dbReference type="InterPro" id="IPR007848">
    <property type="entry name" value="Small_mtfrase_dom"/>
</dbReference>
<dbReference type="Proteomes" id="UP000286260">
    <property type="component" value="Unassembled WGS sequence"/>
</dbReference>
<evidence type="ECO:0000313" key="13">
    <source>
        <dbReference type="Proteomes" id="UP000482671"/>
    </source>
</evidence>
<gene>
    <name evidence="10" type="ORF">DW828_19165</name>
    <name evidence="8" type="ORF">GMD82_09115</name>
    <name evidence="9" type="ORF">GME02_09955</name>
</gene>
<dbReference type="EMBL" id="QSII01000041">
    <property type="protein sequence ID" value="RHC79033.1"/>
    <property type="molecule type" value="Genomic_DNA"/>
</dbReference>
<dbReference type="GO" id="GO:0005737">
    <property type="term" value="C:cytoplasm"/>
    <property type="evidence" value="ECO:0007669"/>
    <property type="project" value="UniProtKB-SubCell"/>
</dbReference>
<evidence type="ECO:0000313" key="11">
    <source>
        <dbReference type="Proteomes" id="UP000286260"/>
    </source>
</evidence>
<keyword evidence="2 6" id="KW-0489">Methyltransferase</keyword>
<comment type="function">
    <text evidence="6">Specifically methylates the adenine in position 37 of tRNA(1)(Val) (anticodon cmo5UAC).</text>
</comment>
<dbReference type="Gene3D" id="3.40.50.150">
    <property type="entry name" value="Vaccinia Virus protein VP39"/>
    <property type="match status" value="1"/>
</dbReference>
<protein>
    <recommendedName>
        <fullName evidence="6">tRNA1(Val) (adenine(37)-N6)-methyltransferase</fullName>
        <ecNumber evidence="6">2.1.1.223</ecNumber>
    </recommendedName>
    <alternativeName>
        <fullName evidence="6">tRNA m6A37 methyltransferase</fullName>
    </alternativeName>
</protein>
<dbReference type="AlphaFoldDB" id="A0A3E4ZLH1"/>
<evidence type="ECO:0000256" key="5">
    <source>
        <dbReference type="ARBA" id="ARBA00022694"/>
    </source>
</evidence>
<proteinExistence type="inferred from homology"/>
<organism evidence="10 11">
    <name type="scientific">Parabacteroides merdae</name>
    <dbReference type="NCBI Taxonomy" id="46503"/>
    <lineage>
        <taxon>Bacteria</taxon>
        <taxon>Pseudomonadati</taxon>
        <taxon>Bacteroidota</taxon>
        <taxon>Bacteroidia</taxon>
        <taxon>Bacteroidales</taxon>
        <taxon>Tannerellaceae</taxon>
        <taxon>Parabacteroides</taxon>
    </lineage>
</organism>
<keyword evidence="3 6" id="KW-0808">Transferase</keyword>
<dbReference type="InterPro" id="IPR029063">
    <property type="entry name" value="SAM-dependent_MTases_sf"/>
</dbReference>
<comment type="subcellular location">
    <subcellularLocation>
        <location evidence="6">Cytoplasm</location>
    </subcellularLocation>
</comment>
<dbReference type="GO" id="GO:0003676">
    <property type="term" value="F:nucleic acid binding"/>
    <property type="evidence" value="ECO:0007669"/>
    <property type="project" value="InterPro"/>
</dbReference>
<evidence type="ECO:0000256" key="4">
    <source>
        <dbReference type="ARBA" id="ARBA00022691"/>
    </source>
</evidence>